<evidence type="ECO:0000313" key="5">
    <source>
        <dbReference type="EMBL" id="KAK4270758.1"/>
    </source>
</evidence>
<accession>A0AAE1MR32</accession>
<dbReference type="FunFam" id="1.25.40.10:FF:000144">
    <property type="entry name" value="Pentatricopeptide repeat-containing protein, mitochondrial"/>
    <property type="match status" value="1"/>
</dbReference>
<comment type="caution">
    <text evidence="5">The sequence shown here is derived from an EMBL/GenBank/DDBJ whole genome shotgun (WGS) entry which is preliminary data.</text>
</comment>
<comment type="similarity">
    <text evidence="1">Belongs to the PPR family. PCMP-H subfamily.</text>
</comment>
<dbReference type="Pfam" id="PF13041">
    <property type="entry name" value="PPR_2"/>
    <property type="match status" value="2"/>
</dbReference>
<dbReference type="InterPro" id="IPR046848">
    <property type="entry name" value="E_motif"/>
</dbReference>
<dbReference type="Gene3D" id="1.25.40.10">
    <property type="entry name" value="Tetratricopeptide repeat domain"/>
    <property type="match status" value="6"/>
</dbReference>
<dbReference type="GO" id="GO:0008270">
    <property type="term" value="F:zinc ion binding"/>
    <property type="evidence" value="ECO:0007669"/>
    <property type="project" value="InterPro"/>
</dbReference>
<dbReference type="InterPro" id="IPR002885">
    <property type="entry name" value="PPR_rpt"/>
</dbReference>
<dbReference type="GO" id="GO:0009451">
    <property type="term" value="P:RNA modification"/>
    <property type="evidence" value="ECO:0007669"/>
    <property type="project" value="InterPro"/>
</dbReference>
<dbReference type="FunFam" id="1.25.40.10:FF:000396">
    <property type="entry name" value="Pentatricopeptide repeat-containing protein At2g36730"/>
    <property type="match status" value="1"/>
</dbReference>
<feature type="repeat" description="PPR" evidence="3">
    <location>
        <begin position="143"/>
        <end position="177"/>
    </location>
</feature>
<dbReference type="FunFam" id="1.25.40.10:FF:000073">
    <property type="entry name" value="Pentatricopeptide repeat-containing protein chloroplastic"/>
    <property type="match status" value="2"/>
</dbReference>
<dbReference type="NCBIfam" id="TIGR00756">
    <property type="entry name" value="PPR"/>
    <property type="match status" value="7"/>
</dbReference>
<dbReference type="FunFam" id="1.25.40.10:FF:000366">
    <property type="entry name" value="Pentatricopeptide (PPR) repeat-containing protein"/>
    <property type="match status" value="1"/>
</dbReference>
<evidence type="ECO:0000256" key="2">
    <source>
        <dbReference type="ARBA" id="ARBA00022737"/>
    </source>
</evidence>
<evidence type="ECO:0000259" key="4">
    <source>
        <dbReference type="Pfam" id="PF14432"/>
    </source>
</evidence>
<evidence type="ECO:0000256" key="3">
    <source>
        <dbReference type="PROSITE-ProRule" id="PRU00708"/>
    </source>
</evidence>
<feature type="domain" description="DYW" evidence="4">
    <location>
        <begin position="864"/>
        <end position="956"/>
    </location>
</feature>
<keyword evidence="2" id="KW-0677">Repeat</keyword>
<proteinExistence type="inferred from homology"/>
<dbReference type="Pfam" id="PF14432">
    <property type="entry name" value="DYW_deaminase"/>
    <property type="match status" value="1"/>
</dbReference>
<dbReference type="FunFam" id="1.25.40.10:FF:000725">
    <property type="entry name" value="Pentatricopeptide repeat-containing protein At3g63370, chloroplastic"/>
    <property type="match status" value="1"/>
</dbReference>
<dbReference type="GO" id="GO:0003723">
    <property type="term" value="F:RNA binding"/>
    <property type="evidence" value="ECO:0007669"/>
    <property type="project" value="InterPro"/>
</dbReference>
<evidence type="ECO:0000256" key="1">
    <source>
        <dbReference type="ARBA" id="ARBA00006643"/>
    </source>
</evidence>
<dbReference type="PANTHER" id="PTHR47926:SF377">
    <property type="entry name" value="OS04G0469400 PROTEIN"/>
    <property type="match status" value="1"/>
</dbReference>
<dbReference type="EMBL" id="JAWXYG010000005">
    <property type="protein sequence ID" value="KAK4270758.1"/>
    <property type="molecule type" value="Genomic_DNA"/>
</dbReference>
<dbReference type="InterPro" id="IPR032867">
    <property type="entry name" value="DYW_dom"/>
</dbReference>
<organism evidence="5 6">
    <name type="scientific">Acacia crassicarpa</name>
    <name type="common">northern wattle</name>
    <dbReference type="NCBI Taxonomy" id="499986"/>
    <lineage>
        <taxon>Eukaryota</taxon>
        <taxon>Viridiplantae</taxon>
        <taxon>Streptophyta</taxon>
        <taxon>Embryophyta</taxon>
        <taxon>Tracheophyta</taxon>
        <taxon>Spermatophyta</taxon>
        <taxon>Magnoliopsida</taxon>
        <taxon>eudicotyledons</taxon>
        <taxon>Gunneridae</taxon>
        <taxon>Pentapetalae</taxon>
        <taxon>rosids</taxon>
        <taxon>fabids</taxon>
        <taxon>Fabales</taxon>
        <taxon>Fabaceae</taxon>
        <taxon>Caesalpinioideae</taxon>
        <taxon>mimosoid clade</taxon>
        <taxon>Acacieae</taxon>
        <taxon>Acacia</taxon>
    </lineage>
</organism>
<keyword evidence="6" id="KW-1185">Reference proteome</keyword>
<dbReference type="InterPro" id="IPR046960">
    <property type="entry name" value="PPR_At4g14850-like_plant"/>
</dbReference>
<dbReference type="PANTHER" id="PTHR47926">
    <property type="entry name" value="PENTATRICOPEPTIDE REPEAT-CONTAINING PROTEIN"/>
    <property type="match status" value="1"/>
</dbReference>
<dbReference type="Pfam" id="PF01535">
    <property type="entry name" value="PPR"/>
    <property type="match status" value="7"/>
</dbReference>
<feature type="repeat" description="PPR" evidence="3">
    <location>
        <begin position="245"/>
        <end position="279"/>
    </location>
</feature>
<feature type="repeat" description="PPR" evidence="3">
    <location>
        <begin position="648"/>
        <end position="682"/>
    </location>
</feature>
<name>A0AAE1MR32_9FABA</name>
<dbReference type="Proteomes" id="UP001293593">
    <property type="component" value="Unassembled WGS sequence"/>
</dbReference>
<feature type="repeat" description="PPR" evidence="3">
    <location>
        <begin position="547"/>
        <end position="581"/>
    </location>
</feature>
<gene>
    <name evidence="5" type="ORF">QN277_019530</name>
</gene>
<dbReference type="Pfam" id="PF20431">
    <property type="entry name" value="E_motif"/>
    <property type="match status" value="1"/>
</dbReference>
<dbReference type="PROSITE" id="PS51375">
    <property type="entry name" value="PPR"/>
    <property type="match status" value="5"/>
</dbReference>
<dbReference type="InterPro" id="IPR011990">
    <property type="entry name" value="TPR-like_helical_dom_sf"/>
</dbReference>
<dbReference type="AlphaFoldDB" id="A0AAE1MR32"/>
<evidence type="ECO:0000313" key="6">
    <source>
        <dbReference type="Proteomes" id="UP001293593"/>
    </source>
</evidence>
<sequence length="956" mass="107106">MPTAVPYCHLNIACALQNHSMLQKFGSSPLVHGSKLSQKPIKFPSVKEYCRQGSLIDAFRSLTLLPTADHSSNHFALEEPYSLMLDLCASQKSLSHGKQIHGRMIKFGLCDSVFLDTKLVQMYGKCGSWLEAEKMFDEMHDRTIFTWNAMLGAYVSDGKHMKALALYKEMRVLGVPLDAHTYPCVLKACGALNEPRLGAEIHGMVVKCGYGAFVFVSNALISMYAKCKDLDGARLLFDSMHEKYDVVSWNSIIVAHATEGHFSDALSLFRRMQGIGLPSNTYTLVATLQACEDPTFIKLGMEMHAATLKSDYYADVYVANALIAMYARCGRMEEAERVFVNMNSKDYISWNTLLSGFVQNDLYSNVYKYFREMWYSGQKPDQVSLLNVIAASGRLGNLSSGMEAHAYAIRNGMDSDMQVGNTLIDMYAKCYCVKYMGGVFENMHEKDLISWTTIIAGYSQNDCHLDALNLFRMLHVERMNIDVMMIGSILTACSGLKSKTSIKEIHGYIIRRDLADTLLLNAIVNAYGETGEIDYAKHVFEAIESKCIVSWTSMLSSYIHNGLSIEALELFCSLKETKLQLDSVALVSLLSAVASLSALKKGKEVHGFIIRKGFQLEGPIASSLVDMYASCGSLGGSEKLFNSVKKRDIILWTSMINAYGMHGFGTVAINLFNKMTDENIIPDHITFLALLHACSHSGLMTEGKRFFAIMKHEYQLEPWPDHYACLVDLLGRSNCLEEAYHIVKNMPIKPTAEVWCALLGACRIHSNKEVGQLAAEQLLQLDTENSGNYALISNILAANGRWNNVEEVRRRMKRNGLKKQPGCSWIEIENEVHTFTARDKAHPNSNGIYLKLAQFTKLLEEQVGYRPETKFVLHNVVEEDKVQMLVGHSERLALGYGLIATPEGTSLRIMKNLRICNDCHTFFKLASKVSKRVLIVRDANRFHHFQKGACSCGDFW</sequence>
<protein>
    <recommendedName>
        <fullName evidence="4">DYW domain-containing protein</fullName>
    </recommendedName>
</protein>
<reference evidence="5" key="1">
    <citation type="submission" date="2023-10" db="EMBL/GenBank/DDBJ databases">
        <title>Chromosome-level genome of the transformable northern wattle, Acacia crassicarpa.</title>
        <authorList>
            <person name="Massaro I."/>
            <person name="Sinha N.R."/>
            <person name="Poethig S."/>
            <person name="Leichty A.R."/>
        </authorList>
    </citation>
    <scope>NUCLEOTIDE SEQUENCE</scope>
    <source>
        <strain evidence="5">Acra3RX</strain>
        <tissue evidence="5">Leaf</tissue>
    </source>
</reference>
<feature type="repeat" description="PPR" evidence="3">
    <location>
        <begin position="315"/>
        <end position="349"/>
    </location>
</feature>